<sequence>MTRDTYKALMVAVTMCEIPIGTKVRLKDDYPGITHIIDGYQLTAQGSYMEFRDGSSLNIENLEQIEKVI</sequence>
<dbReference type="RefSeq" id="WP_154495228.1">
    <property type="nucleotide sequence ID" value="NZ_VUMU01000002.1"/>
</dbReference>
<reference evidence="1 2" key="1">
    <citation type="submission" date="2019-08" db="EMBL/GenBank/DDBJ databases">
        <title>In-depth cultivation of the pig gut microbiome towards novel bacterial diversity and tailored functional studies.</title>
        <authorList>
            <person name="Wylensek D."/>
            <person name="Hitch T.C.A."/>
            <person name="Clavel T."/>
        </authorList>
    </citation>
    <scope>NUCLEOTIDE SEQUENCE [LARGE SCALE GENOMIC DNA]</scope>
    <source>
        <strain evidence="1 2">WCA3-601-WT-6H</strain>
    </source>
</reference>
<dbReference type="AlphaFoldDB" id="A0A6L5YHX3"/>
<comment type="caution">
    <text evidence="1">The sequence shown here is derived from an EMBL/GenBank/DDBJ whole genome shotgun (WGS) entry which is preliminary data.</text>
</comment>
<accession>A0A6L5YHX3</accession>
<dbReference type="EMBL" id="VUMU01000002">
    <property type="protein sequence ID" value="MST57262.1"/>
    <property type="molecule type" value="Genomic_DNA"/>
</dbReference>
<evidence type="ECO:0000313" key="1">
    <source>
        <dbReference type="EMBL" id="MST57262.1"/>
    </source>
</evidence>
<evidence type="ECO:0000313" key="2">
    <source>
        <dbReference type="Proteomes" id="UP000476055"/>
    </source>
</evidence>
<dbReference type="Proteomes" id="UP000476055">
    <property type="component" value="Unassembled WGS sequence"/>
</dbReference>
<keyword evidence="2" id="KW-1185">Reference proteome</keyword>
<organism evidence="1 2">
    <name type="scientific">Waltera intestinalis</name>
    <dbReference type="NCBI Taxonomy" id="2606635"/>
    <lineage>
        <taxon>Bacteria</taxon>
        <taxon>Bacillati</taxon>
        <taxon>Bacillota</taxon>
        <taxon>Clostridia</taxon>
        <taxon>Lachnospirales</taxon>
        <taxon>Lachnospiraceae</taxon>
        <taxon>Waltera</taxon>
    </lineage>
</organism>
<proteinExistence type="predicted"/>
<protein>
    <submittedName>
        <fullName evidence="1">Uncharacterized protein</fullName>
    </submittedName>
</protein>
<name>A0A6L5YHX3_9FIRM</name>
<gene>
    <name evidence="1" type="ORF">FYJ59_03205</name>
</gene>